<organism evidence="12 16">
    <name type="scientific">Antrihabitans spumae</name>
    <dbReference type="NCBI Taxonomy" id="3373370"/>
    <lineage>
        <taxon>Bacteria</taxon>
        <taxon>Bacillati</taxon>
        <taxon>Actinomycetota</taxon>
        <taxon>Actinomycetes</taxon>
        <taxon>Mycobacteriales</taxon>
        <taxon>Nocardiaceae</taxon>
        <taxon>Antrihabitans</taxon>
    </lineage>
</organism>
<dbReference type="CDD" id="cd14014">
    <property type="entry name" value="STKc_PknB_like"/>
    <property type="match status" value="1"/>
</dbReference>
<reference evidence="14 15" key="1">
    <citation type="submission" date="2024-10" db="EMBL/GenBank/DDBJ databases">
        <authorList>
            <person name="Riesco R."/>
        </authorList>
    </citation>
    <scope>NUCLEOTIDE SEQUENCE [LARGE SCALE GENOMIC DNA]</scope>
    <source>
        <strain evidence="13 15">NCIMB 15448</strain>
        <strain evidence="11 14">NCIMB 15449</strain>
        <strain evidence="12 16">NCIMB 15450</strain>
    </source>
</reference>
<dbReference type="Proteomes" id="UP001609176">
    <property type="component" value="Unassembled WGS sequence"/>
</dbReference>
<feature type="transmembrane region" description="Helical" evidence="9">
    <location>
        <begin position="399"/>
        <end position="420"/>
    </location>
</feature>
<dbReference type="PROSITE" id="PS00107">
    <property type="entry name" value="PROTEIN_KINASE_ATP"/>
    <property type="match status" value="1"/>
</dbReference>
<dbReference type="InterPro" id="IPR008271">
    <property type="entry name" value="Ser/Thr_kinase_AS"/>
</dbReference>
<dbReference type="Gene3D" id="3.30.200.20">
    <property type="entry name" value="Phosphorylase Kinase, domain 1"/>
    <property type="match status" value="1"/>
</dbReference>
<keyword evidence="2" id="KW-0723">Serine/threonine-protein kinase</keyword>
<dbReference type="Proteomes" id="UP001609219">
    <property type="component" value="Unassembled WGS sequence"/>
</dbReference>
<keyword evidence="3 12" id="KW-0808">Transferase</keyword>
<feature type="region of interest" description="Disordered" evidence="8">
    <location>
        <begin position="328"/>
        <end position="391"/>
    </location>
</feature>
<dbReference type="SUPFAM" id="SSF56112">
    <property type="entry name" value="Protein kinase-like (PK-like)"/>
    <property type="match status" value="1"/>
</dbReference>
<dbReference type="PROSITE" id="PS00108">
    <property type="entry name" value="PROTEIN_KINASE_ST"/>
    <property type="match status" value="1"/>
</dbReference>
<keyword evidence="4 7" id="KW-0547">Nucleotide-binding</keyword>
<feature type="domain" description="Protein kinase" evidence="10">
    <location>
        <begin position="36"/>
        <end position="298"/>
    </location>
</feature>
<dbReference type="EMBL" id="JBIMSP010000010">
    <property type="protein sequence ID" value="MFH5241984.1"/>
    <property type="molecule type" value="Genomic_DNA"/>
</dbReference>
<evidence type="ECO:0000256" key="3">
    <source>
        <dbReference type="ARBA" id="ARBA00022679"/>
    </source>
</evidence>
<evidence type="ECO:0000313" key="12">
    <source>
        <dbReference type="EMBL" id="MFH5230132.1"/>
    </source>
</evidence>
<keyword evidence="5 12" id="KW-0418">Kinase</keyword>
<dbReference type="PANTHER" id="PTHR43289:SF6">
    <property type="entry name" value="SERINE_THREONINE-PROTEIN KINASE NEKL-3"/>
    <property type="match status" value="1"/>
</dbReference>
<evidence type="ECO:0000256" key="5">
    <source>
        <dbReference type="ARBA" id="ARBA00022777"/>
    </source>
</evidence>
<keyword evidence="16" id="KW-1185">Reference proteome</keyword>
<dbReference type="Gene3D" id="1.10.510.10">
    <property type="entry name" value="Transferase(Phosphotransferase) domain 1"/>
    <property type="match status" value="1"/>
</dbReference>
<feature type="compositionally biased region" description="Low complexity" evidence="8">
    <location>
        <begin position="380"/>
        <end position="391"/>
    </location>
</feature>
<keyword evidence="9" id="KW-0812">Transmembrane</keyword>
<dbReference type="EC" id="2.7.11.1" evidence="1"/>
<keyword evidence="9" id="KW-1133">Transmembrane helix</keyword>
<evidence type="ECO:0000259" key="10">
    <source>
        <dbReference type="PROSITE" id="PS50011"/>
    </source>
</evidence>
<evidence type="ECO:0000313" key="16">
    <source>
        <dbReference type="Proteomes" id="UP001609219"/>
    </source>
</evidence>
<proteinExistence type="predicted"/>
<gene>
    <name evidence="13" type="ORF">ACHIPV_08800</name>
    <name evidence="11" type="ORF">ACHIPZ_10610</name>
    <name evidence="12" type="ORF">ACHIRB_16330</name>
</gene>
<dbReference type="EMBL" id="JBIMSN010000062">
    <property type="protein sequence ID" value="MFH5230132.1"/>
    <property type="molecule type" value="Genomic_DNA"/>
</dbReference>
<dbReference type="EMBL" id="JBIMSO010000043">
    <property type="protein sequence ID" value="MFH5208648.1"/>
    <property type="molecule type" value="Genomic_DNA"/>
</dbReference>
<evidence type="ECO:0000256" key="7">
    <source>
        <dbReference type="PROSITE-ProRule" id="PRU10141"/>
    </source>
</evidence>
<protein>
    <recommendedName>
        <fullName evidence="1">non-specific serine/threonine protein kinase</fullName>
        <ecNumber evidence="1">2.7.11.1</ecNumber>
    </recommendedName>
</protein>
<dbReference type="PANTHER" id="PTHR43289">
    <property type="entry name" value="MITOGEN-ACTIVATED PROTEIN KINASE KINASE KINASE 20-RELATED"/>
    <property type="match status" value="1"/>
</dbReference>
<evidence type="ECO:0000256" key="1">
    <source>
        <dbReference type="ARBA" id="ARBA00012513"/>
    </source>
</evidence>
<accession>A0ABW7K8J4</accession>
<dbReference type="InterPro" id="IPR000719">
    <property type="entry name" value="Prot_kinase_dom"/>
</dbReference>
<evidence type="ECO:0000256" key="8">
    <source>
        <dbReference type="SAM" id="MobiDB-lite"/>
    </source>
</evidence>
<evidence type="ECO:0000313" key="11">
    <source>
        <dbReference type="EMBL" id="MFH5208648.1"/>
    </source>
</evidence>
<evidence type="ECO:0000313" key="15">
    <source>
        <dbReference type="Proteomes" id="UP001609176"/>
    </source>
</evidence>
<dbReference type="PROSITE" id="PS50011">
    <property type="entry name" value="PROTEIN_KINASE_DOM"/>
    <property type="match status" value="1"/>
</dbReference>
<dbReference type="Proteomes" id="UP001609175">
    <property type="component" value="Unassembled WGS sequence"/>
</dbReference>
<keyword evidence="6 7" id="KW-0067">ATP-binding</keyword>
<evidence type="ECO:0000256" key="9">
    <source>
        <dbReference type="SAM" id="Phobius"/>
    </source>
</evidence>
<feature type="binding site" evidence="7">
    <location>
        <position position="65"/>
    </location>
    <ligand>
        <name>ATP</name>
        <dbReference type="ChEBI" id="CHEBI:30616"/>
    </ligand>
</feature>
<dbReference type="Pfam" id="PF00069">
    <property type="entry name" value="Pkinase"/>
    <property type="match status" value="1"/>
</dbReference>
<dbReference type="GO" id="GO:0004674">
    <property type="term" value="F:protein serine/threonine kinase activity"/>
    <property type="evidence" value="ECO:0007669"/>
    <property type="project" value="UniProtKB-EC"/>
</dbReference>
<keyword evidence="9" id="KW-0472">Membrane</keyword>
<evidence type="ECO:0000313" key="14">
    <source>
        <dbReference type="Proteomes" id="UP001609175"/>
    </source>
</evidence>
<dbReference type="InterPro" id="IPR011009">
    <property type="entry name" value="Kinase-like_dom_sf"/>
</dbReference>
<sequence>MGPHRFGSPTRRVTLAQVTQRSGPGIGPDYLVAGRYRLRAKIGGGGMGAVWLAHDKLLDREVAVKQVATTIGLDAHTAEALRSSTIHEGRIAAQLSHLHAIAMYDVAVHSGEPWLVMEHLPSRSLAHALTLANTLPPFEVAQIGAQVADALAEAHAAGIIHRDIKPGNILVADRGRALGMVKISDFGISRAKGESRSEADVITGTPAFLAPEVARGDDHSEASDVFSLGATLYTATEGQPPFGFNTDSVRFLEKIARAQITPPQRSEQITDTLLRMLEPNPANRPDMAEVRDELAATIIGPGGNVAYLLGVPVRSAEGTVPMWAHRTTTYTESRTSRAHRIKSEDSAARQQNSPITQAEPVVPWKAEPAAAQRNSGQRSTAAPARLGTTTRTTSTAKPLVVAGLLLVAVLAAIALIVVLLTT</sequence>
<evidence type="ECO:0000256" key="4">
    <source>
        <dbReference type="ARBA" id="ARBA00022741"/>
    </source>
</evidence>
<dbReference type="RefSeq" id="WP_395114148.1">
    <property type="nucleotide sequence ID" value="NZ_JBIMSP010000010.1"/>
</dbReference>
<dbReference type="SMART" id="SM00220">
    <property type="entry name" value="S_TKc"/>
    <property type="match status" value="1"/>
</dbReference>
<name>A0ABW7K8J4_9NOCA</name>
<dbReference type="InterPro" id="IPR017441">
    <property type="entry name" value="Protein_kinase_ATP_BS"/>
</dbReference>
<comment type="caution">
    <text evidence="12">The sequence shown here is derived from an EMBL/GenBank/DDBJ whole genome shotgun (WGS) entry which is preliminary data.</text>
</comment>
<evidence type="ECO:0000313" key="13">
    <source>
        <dbReference type="EMBL" id="MFH5241984.1"/>
    </source>
</evidence>
<evidence type="ECO:0000256" key="2">
    <source>
        <dbReference type="ARBA" id="ARBA00022527"/>
    </source>
</evidence>
<evidence type="ECO:0000256" key="6">
    <source>
        <dbReference type="ARBA" id="ARBA00022840"/>
    </source>
</evidence>